<protein>
    <submittedName>
        <fullName evidence="2">Lipase_GDSL domain-containing protein</fullName>
    </submittedName>
</protein>
<sequence length="687" mass="76238">ILFFGDSTLDTGNNNYIPTIARCNFHPYGKDYPGHTPTGRFSGKVIPDLVASLLGIKQNVPPFLDPNLSDDEIRTGVNFASGSSGYDDLTSDAFHAIPVSQQMNLLKQYISRLSGIVGDEEAKKIIDNSLVIFSAGTNDFVFNFYDSPARRLTFDISGYQDFLLNKLQGFVKNVYDHGFRSMVIAGLPPVGCLPIQMTAKFEFLFRTCVENQNVDAQSYNNKLENLLSQIQAKLAGSKIVYGDVYNPLIDMINNPQKYGFVETKKGCCGTGVVETLFLCNPSTPTCVNASSLWISFYICIASYKINVRNHGYFHSCFIIPLSVYLDKKSNTRKLITMATHSTSFFITLVVLFNISNAINFPNFTNILFFGDSTLDTGNNNYIPTIAKCNFYPYGKDYPGHVPTGRFSNGKLVPDLVASFLGIKQSVPPFLDPNLSDDEIRTGVNFASGSSGYDDLTSDAFHAMPVSQQMNLLKQYISRLSGIVGDEEAKKIVNSSLVIFSAGTNDFVFNFYDSPARRTFDVNGYQDFVLNKLQGFVKNVYDNGFRTMVIAGLPPFGCLPIQITANFEIPFRTCVENQNEDAQSYNKKLENLLSQIEAQLAGSKIIYADLYNPLIDMINNPQKYGFIETNKGCCGTGVVETSILCNLATPTCVNASQYVFWDSIHPTEAVYRYITDKLIANILSKFTG</sequence>
<name>A0A1Q3ASW4_CEPFO</name>
<proteinExistence type="inferred from homology"/>
<dbReference type="Gene3D" id="3.40.50.1110">
    <property type="entry name" value="SGNH hydrolase"/>
    <property type="match status" value="2"/>
</dbReference>
<dbReference type="GO" id="GO:0016788">
    <property type="term" value="F:hydrolase activity, acting on ester bonds"/>
    <property type="evidence" value="ECO:0007669"/>
    <property type="project" value="InterPro"/>
</dbReference>
<accession>A0A1Q3ASW4</accession>
<evidence type="ECO:0000313" key="2">
    <source>
        <dbReference type="EMBL" id="GAV58663.1"/>
    </source>
</evidence>
<dbReference type="InterPro" id="IPR001087">
    <property type="entry name" value="GDSL"/>
</dbReference>
<comment type="similarity">
    <text evidence="1">Belongs to the 'GDSL' lipolytic enzyme family.</text>
</comment>
<dbReference type="Pfam" id="PF00657">
    <property type="entry name" value="Lipase_GDSL"/>
    <property type="match status" value="2"/>
</dbReference>
<organism evidence="2 3">
    <name type="scientific">Cephalotus follicularis</name>
    <name type="common">Albany pitcher plant</name>
    <dbReference type="NCBI Taxonomy" id="3775"/>
    <lineage>
        <taxon>Eukaryota</taxon>
        <taxon>Viridiplantae</taxon>
        <taxon>Streptophyta</taxon>
        <taxon>Embryophyta</taxon>
        <taxon>Tracheophyta</taxon>
        <taxon>Spermatophyta</taxon>
        <taxon>Magnoliopsida</taxon>
        <taxon>eudicotyledons</taxon>
        <taxon>Gunneridae</taxon>
        <taxon>Pentapetalae</taxon>
        <taxon>rosids</taxon>
        <taxon>fabids</taxon>
        <taxon>Oxalidales</taxon>
        <taxon>Cephalotaceae</taxon>
        <taxon>Cephalotus</taxon>
    </lineage>
</organism>
<dbReference type="InterPro" id="IPR036514">
    <property type="entry name" value="SGNH_hydro_sf"/>
</dbReference>
<dbReference type="PANTHER" id="PTHR45642">
    <property type="entry name" value="GDSL ESTERASE/LIPASE EXL3"/>
    <property type="match status" value="1"/>
</dbReference>
<dbReference type="InterPro" id="IPR035669">
    <property type="entry name" value="SGNH_plant_lipase-like"/>
</dbReference>
<comment type="caution">
    <text evidence="2">The sequence shown here is derived from an EMBL/GenBank/DDBJ whole genome shotgun (WGS) entry which is preliminary data.</text>
</comment>
<dbReference type="Proteomes" id="UP000187406">
    <property type="component" value="Unassembled WGS sequence"/>
</dbReference>
<evidence type="ECO:0000313" key="3">
    <source>
        <dbReference type="Proteomes" id="UP000187406"/>
    </source>
</evidence>
<dbReference type="PANTHER" id="PTHR45642:SF30">
    <property type="entry name" value="SGNH HYDROLASE-TYPE ESTERASE DOMAIN-CONTAINING PROTEIN"/>
    <property type="match status" value="1"/>
</dbReference>
<dbReference type="CDD" id="cd01837">
    <property type="entry name" value="SGNH_plant_lipase_like"/>
    <property type="match status" value="2"/>
</dbReference>
<dbReference type="InParanoid" id="A0A1Q3ASW4"/>
<keyword evidence="3" id="KW-1185">Reference proteome</keyword>
<feature type="non-terminal residue" evidence="2">
    <location>
        <position position="1"/>
    </location>
</feature>
<dbReference type="OrthoDB" id="1600564at2759"/>
<evidence type="ECO:0000256" key="1">
    <source>
        <dbReference type="ARBA" id="ARBA00008668"/>
    </source>
</evidence>
<dbReference type="EMBL" id="BDDD01000079">
    <property type="protein sequence ID" value="GAV58663.1"/>
    <property type="molecule type" value="Genomic_DNA"/>
</dbReference>
<dbReference type="AlphaFoldDB" id="A0A1Q3ASW4"/>
<dbReference type="InterPro" id="IPR050592">
    <property type="entry name" value="GDSL_lipolytic_enzyme"/>
</dbReference>
<gene>
    <name evidence="2" type="ORF">CFOL_v3_02196</name>
</gene>
<dbReference type="SUPFAM" id="SSF52266">
    <property type="entry name" value="SGNH hydrolase"/>
    <property type="match status" value="1"/>
</dbReference>
<dbReference type="FunFam" id="3.40.50.1110:FF:000003">
    <property type="entry name" value="GDSL esterase/lipase APG"/>
    <property type="match status" value="2"/>
</dbReference>
<dbReference type="FunCoup" id="A0A1Q3ASW4">
    <property type="interactions" value="56"/>
</dbReference>
<reference evidence="3" key="1">
    <citation type="submission" date="2016-04" db="EMBL/GenBank/DDBJ databases">
        <title>Cephalotus genome sequencing.</title>
        <authorList>
            <person name="Fukushima K."/>
            <person name="Hasebe M."/>
            <person name="Fang X."/>
        </authorList>
    </citation>
    <scope>NUCLEOTIDE SEQUENCE [LARGE SCALE GENOMIC DNA]</scope>
    <source>
        <strain evidence="3">cv. St1</strain>
    </source>
</reference>